<evidence type="ECO:0008006" key="4">
    <source>
        <dbReference type="Google" id="ProtNLM"/>
    </source>
</evidence>
<dbReference type="Proteomes" id="UP000243589">
    <property type="component" value="Unassembled WGS sequence"/>
</dbReference>
<reference evidence="2 3" key="1">
    <citation type="submission" date="2016-01" db="EMBL/GenBank/DDBJ databases">
        <title>Use of Whole Genome Sequencing to ascertain that Brevibacterium massiliense (Roux, Raoult 2009) is a later heterotypic synonym of Brevibacterium ravenspurgense (Mages 2008).</title>
        <authorList>
            <person name="Bernier A.-M."/>
            <person name="Burdz T."/>
            <person name="Huynh C."/>
            <person name="Pachecho A.L."/>
            <person name="Wiebe D."/>
            <person name="Bonner C."/>
            <person name="Bernard K."/>
        </authorList>
    </citation>
    <scope>NUCLEOTIDE SEQUENCE [LARGE SCALE GENOMIC DNA]</scope>
    <source>
        <strain evidence="2 3">CCUG56047</strain>
    </source>
</reference>
<protein>
    <recommendedName>
        <fullName evidence="4">DUF3027 domain-containing protein</fullName>
    </recommendedName>
</protein>
<dbReference type="RefSeq" id="WP_062020520.1">
    <property type="nucleotide sequence ID" value="NZ_LQQC01000008.1"/>
</dbReference>
<sequence>MTSCYAEWRASLGEINPTLAQAVDTARAAIAEMTDESSIGEHLGVIAEGAYVASHIFECRTPGYPGWYWTAILALVPGSETVTVSETALLPGEDALVAPEWVPWKDRLRPSDIGARDVLPKLENDPNLELGLEQVKVEPEDNIDQIPNFEFGLGRKRVLSRDGIAAAAARWAESDSGPDSEYAVEASAKCRTCGFLMPIAGSVRTQFGLCANAASPFDGRVVSLSNGCGAHSETDVRRHDDDTAEPVIDDRNEDFEMVAAGVGEAGVGESRGDESGREVSGASADAGASGGDGASDDESGREVSGASADAGTSADAGASNAGDDAER</sequence>
<feature type="compositionally biased region" description="Low complexity" evidence="1">
    <location>
        <begin position="304"/>
        <end position="327"/>
    </location>
</feature>
<evidence type="ECO:0000313" key="3">
    <source>
        <dbReference type="Proteomes" id="UP000243589"/>
    </source>
</evidence>
<keyword evidence="3" id="KW-1185">Reference proteome</keyword>
<dbReference type="EMBL" id="LQQC01000008">
    <property type="protein sequence ID" value="KXZ58940.1"/>
    <property type="molecule type" value="Genomic_DNA"/>
</dbReference>
<feature type="region of interest" description="Disordered" evidence="1">
    <location>
        <begin position="230"/>
        <end position="327"/>
    </location>
</feature>
<dbReference type="InterPro" id="IPR021391">
    <property type="entry name" value="DUF3027"/>
</dbReference>
<comment type="caution">
    <text evidence="2">The sequence shown here is derived from an EMBL/GenBank/DDBJ whole genome shotgun (WGS) entry which is preliminary data.</text>
</comment>
<dbReference type="PATRIC" id="fig|479117.4.peg.814"/>
<accession>A0A150HBA9</accession>
<proteinExistence type="predicted"/>
<dbReference type="AlphaFoldDB" id="A0A150HBA9"/>
<name>A0A150HBA9_9MICO</name>
<feature type="compositionally biased region" description="Basic and acidic residues" evidence="1">
    <location>
        <begin position="232"/>
        <end position="241"/>
    </location>
</feature>
<gene>
    <name evidence="2" type="ORF">Bravens_00813</name>
</gene>
<organism evidence="2 3">
    <name type="scientific">Brevibacterium ravenspurgense</name>
    <dbReference type="NCBI Taxonomy" id="479117"/>
    <lineage>
        <taxon>Bacteria</taxon>
        <taxon>Bacillati</taxon>
        <taxon>Actinomycetota</taxon>
        <taxon>Actinomycetes</taxon>
        <taxon>Micrococcales</taxon>
        <taxon>Brevibacteriaceae</taxon>
        <taxon>Brevibacterium</taxon>
    </lineage>
</organism>
<evidence type="ECO:0000256" key="1">
    <source>
        <dbReference type="SAM" id="MobiDB-lite"/>
    </source>
</evidence>
<evidence type="ECO:0000313" key="2">
    <source>
        <dbReference type="EMBL" id="KXZ58940.1"/>
    </source>
</evidence>
<dbReference type="Pfam" id="PF11228">
    <property type="entry name" value="DUF3027"/>
    <property type="match status" value="1"/>
</dbReference>